<accession>D5UHW0</accession>
<dbReference type="InterPro" id="IPR007318">
    <property type="entry name" value="Phopholipid_MeTrfase"/>
</dbReference>
<dbReference type="Gene3D" id="1.20.120.1630">
    <property type="match status" value="1"/>
</dbReference>
<organism evidence="6 7">
    <name type="scientific">Cellulomonas flavigena (strain ATCC 482 / DSM 20109 / BCRC 11376 / JCM 18109 / NBRC 3775 / NCIMB 8073 / NRS 134)</name>
    <dbReference type="NCBI Taxonomy" id="446466"/>
    <lineage>
        <taxon>Bacteria</taxon>
        <taxon>Bacillati</taxon>
        <taxon>Actinomycetota</taxon>
        <taxon>Actinomycetes</taxon>
        <taxon>Micrococcales</taxon>
        <taxon>Cellulomonadaceae</taxon>
        <taxon>Cellulomonas</taxon>
    </lineage>
</organism>
<feature type="transmembrane region" description="Helical" evidence="5">
    <location>
        <begin position="6"/>
        <end position="28"/>
    </location>
</feature>
<name>D5UHW0_CELFN</name>
<dbReference type="InterPro" id="IPR052527">
    <property type="entry name" value="Metal_cation-efflux_comp"/>
</dbReference>
<dbReference type="STRING" id="446466.Cfla_0469"/>
<keyword evidence="2 5" id="KW-0812">Transmembrane</keyword>
<evidence type="ECO:0000256" key="1">
    <source>
        <dbReference type="ARBA" id="ARBA00004127"/>
    </source>
</evidence>
<dbReference type="EMBL" id="CP001964">
    <property type="protein sequence ID" value="ADG73384.1"/>
    <property type="molecule type" value="Genomic_DNA"/>
</dbReference>
<keyword evidence="4 5" id="KW-0472">Membrane</keyword>
<feature type="transmembrane region" description="Helical" evidence="5">
    <location>
        <begin position="143"/>
        <end position="169"/>
    </location>
</feature>
<dbReference type="OrthoDB" id="941586at2"/>
<dbReference type="KEGG" id="cfl:Cfla_0469"/>
<keyword evidence="3 5" id="KW-1133">Transmembrane helix</keyword>
<feature type="transmembrane region" description="Helical" evidence="5">
    <location>
        <begin position="49"/>
        <end position="72"/>
    </location>
</feature>
<gene>
    <name evidence="6" type="ordered locus">Cfla_0469</name>
</gene>
<dbReference type="HOGENOM" id="CLU_065200_7_1_11"/>
<dbReference type="RefSeq" id="WP_013115718.1">
    <property type="nucleotide sequence ID" value="NC_014151.1"/>
</dbReference>
<evidence type="ECO:0000313" key="6">
    <source>
        <dbReference type="EMBL" id="ADG73384.1"/>
    </source>
</evidence>
<evidence type="ECO:0000256" key="2">
    <source>
        <dbReference type="ARBA" id="ARBA00022692"/>
    </source>
</evidence>
<keyword evidence="6" id="KW-0808">Transferase</keyword>
<dbReference type="AlphaFoldDB" id="D5UHW0"/>
<keyword evidence="7" id="KW-1185">Reference proteome</keyword>
<dbReference type="eggNOG" id="COG2020">
    <property type="taxonomic scope" value="Bacteria"/>
</dbReference>
<proteinExistence type="predicted"/>
<dbReference type="Pfam" id="PF04191">
    <property type="entry name" value="PEMT"/>
    <property type="match status" value="1"/>
</dbReference>
<dbReference type="PANTHER" id="PTHR43847:SF1">
    <property type="entry name" value="BLL3993 PROTEIN"/>
    <property type="match status" value="1"/>
</dbReference>
<dbReference type="PANTHER" id="PTHR43847">
    <property type="entry name" value="BLL3993 PROTEIN"/>
    <property type="match status" value="1"/>
</dbReference>
<protein>
    <submittedName>
        <fullName evidence="6">Isoprenylcysteine carboxyl methyltransferase</fullName>
    </submittedName>
</protein>
<evidence type="ECO:0000256" key="4">
    <source>
        <dbReference type="ARBA" id="ARBA00023136"/>
    </source>
</evidence>
<evidence type="ECO:0000256" key="3">
    <source>
        <dbReference type="ARBA" id="ARBA00022989"/>
    </source>
</evidence>
<keyword evidence="6" id="KW-0489">Methyltransferase</keyword>
<dbReference type="Proteomes" id="UP000000849">
    <property type="component" value="Chromosome"/>
</dbReference>
<evidence type="ECO:0000313" key="7">
    <source>
        <dbReference type="Proteomes" id="UP000000849"/>
    </source>
</evidence>
<dbReference type="GO" id="GO:0008168">
    <property type="term" value="F:methyltransferase activity"/>
    <property type="evidence" value="ECO:0007669"/>
    <property type="project" value="UniProtKB-KW"/>
</dbReference>
<dbReference type="GO" id="GO:0012505">
    <property type="term" value="C:endomembrane system"/>
    <property type="evidence" value="ECO:0007669"/>
    <property type="project" value="UniProtKB-SubCell"/>
</dbReference>
<sequence>MTPTTAAATGLVLYLVGVVAAFGIRTWLHRRRTGSTGWRGLSGAPGSAEWWGGALFAAAIVLGAAGPALAAVGVGPAPAALPGSVAWLGLAVAVVGFLATLAAQAGMGASWRIGVDADERTDLVTTGTFALVRNPVFTAMATALVGVVLLAPTVVTLAALACLVVAVQLQVRVVEEPYLRRAHGEAYAAYAARVGRFVPGVGRARA</sequence>
<feature type="transmembrane region" description="Helical" evidence="5">
    <location>
        <begin position="84"/>
        <end position="103"/>
    </location>
</feature>
<reference evidence="6 7" key="1">
    <citation type="journal article" date="2010" name="Stand. Genomic Sci.">
        <title>Complete genome sequence of Cellulomonas flavigena type strain (134).</title>
        <authorList>
            <person name="Abt B."/>
            <person name="Foster B."/>
            <person name="Lapidus A."/>
            <person name="Clum A."/>
            <person name="Sun H."/>
            <person name="Pukall R."/>
            <person name="Lucas S."/>
            <person name="Glavina Del Rio T."/>
            <person name="Nolan M."/>
            <person name="Tice H."/>
            <person name="Cheng J.F."/>
            <person name="Pitluck S."/>
            <person name="Liolios K."/>
            <person name="Ivanova N."/>
            <person name="Mavromatis K."/>
            <person name="Ovchinnikova G."/>
            <person name="Pati A."/>
            <person name="Goodwin L."/>
            <person name="Chen A."/>
            <person name="Palaniappan K."/>
            <person name="Land M."/>
            <person name="Hauser L."/>
            <person name="Chang Y.J."/>
            <person name="Jeffries C.D."/>
            <person name="Rohde M."/>
            <person name="Goker M."/>
            <person name="Woyke T."/>
            <person name="Bristow J."/>
            <person name="Eisen J.A."/>
            <person name="Markowitz V."/>
            <person name="Hugenholtz P."/>
            <person name="Kyrpides N.C."/>
            <person name="Klenk H.P."/>
        </authorList>
    </citation>
    <scope>NUCLEOTIDE SEQUENCE [LARGE SCALE GENOMIC DNA]</scope>
    <source>
        <strain evidence="7">ATCC 482 / DSM 20109 / BCRC 11376 / JCM 18109 / NBRC 3775 / NCIMB 8073 / NRS 134</strain>
    </source>
</reference>
<dbReference type="GO" id="GO:0032259">
    <property type="term" value="P:methylation"/>
    <property type="evidence" value="ECO:0007669"/>
    <property type="project" value="UniProtKB-KW"/>
</dbReference>
<comment type="subcellular location">
    <subcellularLocation>
        <location evidence="1">Endomembrane system</location>
        <topology evidence="1">Multi-pass membrane protein</topology>
    </subcellularLocation>
</comment>
<evidence type="ECO:0000256" key="5">
    <source>
        <dbReference type="SAM" id="Phobius"/>
    </source>
</evidence>